<dbReference type="PANTHER" id="PTHR43439">
    <property type="entry name" value="PHENYLACETATE-COENZYME A LIGASE"/>
    <property type="match status" value="1"/>
</dbReference>
<dbReference type="AlphaFoldDB" id="A0A8H3FF72"/>
<dbReference type="SUPFAM" id="SSF51735">
    <property type="entry name" value="NAD(P)-binding Rossmann-fold domains"/>
    <property type="match status" value="1"/>
</dbReference>
<evidence type="ECO:0000259" key="3">
    <source>
        <dbReference type="Pfam" id="PF00501"/>
    </source>
</evidence>
<dbReference type="PROSITE" id="PS00455">
    <property type="entry name" value="AMP_BINDING"/>
    <property type="match status" value="1"/>
</dbReference>
<dbReference type="Pfam" id="PF23562">
    <property type="entry name" value="AMP-binding_C_3"/>
    <property type="match status" value="1"/>
</dbReference>
<sequence>MAQESQYGCRLMPQVLAEIGQHRDRTFAVTILRGNQGYREIKFSAVARAVDWLAFHLQSILGIGDRGRETIAYFGLSDLRYTIVFLAGVKCGYKVLLPSPRNTAQINGSLFNSTGCSKVLHSHELQAKVEEIQSVQSELKAFPIPSLSELLEKTSDPFPYLGSYEERKWEPILVLHSSGSTGAPKPIVMNHATFAVADHDRLLPPVPGRKTQNYAMWDFPEGGSFYSPFPPFHLAGFTAMVPLPIYAESTNIVLGPPDRPPAPDLAISIMKTLPIKALFCPPSIAEGIARDSEALELAKKLKFLLYAGGPLSEAAGSALSKVTDVCQFYGQTETGPIQSLVPYRENWAWLEWHPAQEVRMQAYADDMFEMVMDRNPSLEKIRSLSCNFPNEEVWHTKDLFKKHPTKGLWQFAGRADDIIVLSSGEKYNPVPAEVSLGSIPGIKGAMIVGHSRFSPALLLELSPDASNTTVADLWPEIDAVNSKTPEFGKIRRSLIFIAGPDKAFERAGKGTIIRASTERLFQLEIDELYSNQSIETKDVPQLSGPVTQVSLHKAIVDCVSCISNGREINEHTDIFASGFDSLQVLELTNLIKHSLKLAYPRDDMTWLSPVLVYHNPTQAKLTQILWEKLNHKDQSQNDEDKAQEIKGLVDREILLMDQMQQKASDIALPSNTVILTGATGSLGRHILRTLILDTAIDKVYCLVRSTRSYDGLIAVLKSLPVTNKAFFLQYSLEDSKLGLSSDDYDLLAKTATTVIHAAWVLDSNRELTSFDNQFIASMKYLLQLLLGKKEAHFIFVSSLSTVGGWSTVDTSKPVPEAFITDATAVTPTGYAESKYVAEWLCQYASSKLNIRSSVLRVGQIAGAVEADSLKTAWNDREWVPIMLKTSKSLQKIPYDLPLVDWLPVDVVANIIHDVVRSQNSVQHECSNFNVVNPHTVEFGDLLPSIQPALKADLQEIDLQTWIQQLEKVDQGNIKNIEAFPAIKILNYFKSLLNMDPLSYEFDKLRETSTSFRNVKPIDGASFAGWIRDMAL</sequence>
<dbReference type="Gene3D" id="3.40.50.720">
    <property type="entry name" value="NAD(P)-binding Rossmann-like Domain"/>
    <property type="match status" value="1"/>
</dbReference>
<protein>
    <recommendedName>
        <fullName evidence="7">Carrier domain-containing protein</fullName>
    </recommendedName>
</protein>
<dbReference type="Proteomes" id="UP000664169">
    <property type="component" value="Unassembled WGS sequence"/>
</dbReference>
<accession>A0A8H3FF72</accession>
<dbReference type="InterPro" id="IPR042099">
    <property type="entry name" value="ANL_N_sf"/>
</dbReference>
<feature type="domain" description="Thioester reductase (TE)" evidence="4">
    <location>
        <begin position="675"/>
        <end position="911"/>
    </location>
</feature>
<name>A0A8H3FF72_9LECA</name>
<evidence type="ECO:0000259" key="4">
    <source>
        <dbReference type="Pfam" id="PF07993"/>
    </source>
</evidence>
<dbReference type="InterPro" id="IPR036736">
    <property type="entry name" value="ACP-like_sf"/>
</dbReference>
<dbReference type="InterPro" id="IPR051414">
    <property type="entry name" value="Adenylate-forming_Reductase"/>
</dbReference>
<dbReference type="PROSITE" id="PS00012">
    <property type="entry name" value="PHOSPHOPANTETHEINE"/>
    <property type="match status" value="1"/>
</dbReference>
<dbReference type="InterPro" id="IPR020845">
    <property type="entry name" value="AMP-binding_CS"/>
</dbReference>
<evidence type="ECO:0000313" key="6">
    <source>
        <dbReference type="Proteomes" id="UP000664169"/>
    </source>
</evidence>
<organism evidence="5 6">
    <name type="scientific">Gomphillus americanus</name>
    <dbReference type="NCBI Taxonomy" id="1940652"/>
    <lineage>
        <taxon>Eukaryota</taxon>
        <taxon>Fungi</taxon>
        <taxon>Dikarya</taxon>
        <taxon>Ascomycota</taxon>
        <taxon>Pezizomycotina</taxon>
        <taxon>Lecanoromycetes</taxon>
        <taxon>OSLEUM clade</taxon>
        <taxon>Ostropomycetidae</taxon>
        <taxon>Ostropales</taxon>
        <taxon>Graphidaceae</taxon>
        <taxon>Gomphilloideae</taxon>
        <taxon>Gomphillus</taxon>
    </lineage>
</organism>
<gene>
    <name evidence="5" type="ORF">GOMPHAMPRED_002842</name>
</gene>
<dbReference type="OrthoDB" id="429813at2759"/>
<keyword evidence="6" id="KW-1185">Reference proteome</keyword>
<evidence type="ECO:0000313" key="5">
    <source>
        <dbReference type="EMBL" id="CAF9923449.1"/>
    </source>
</evidence>
<dbReference type="InterPro" id="IPR006162">
    <property type="entry name" value="Ppantetheine_attach_site"/>
</dbReference>
<dbReference type="Gene3D" id="1.10.1200.10">
    <property type="entry name" value="ACP-like"/>
    <property type="match status" value="1"/>
</dbReference>
<reference evidence="5" key="1">
    <citation type="submission" date="2021-03" db="EMBL/GenBank/DDBJ databases">
        <authorList>
            <person name="Tagirdzhanova G."/>
        </authorList>
    </citation>
    <scope>NUCLEOTIDE SEQUENCE</scope>
</reference>
<dbReference type="InterPro" id="IPR013120">
    <property type="entry name" value="FAR_NAD-bd"/>
</dbReference>
<proteinExistence type="predicted"/>
<comment type="caution">
    <text evidence="5">The sequence shown here is derived from an EMBL/GenBank/DDBJ whole genome shotgun (WGS) entry which is preliminary data.</text>
</comment>
<dbReference type="Pfam" id="PF00501">
    <property type="entry name" value="AMP-binding"/>
    <property type="match status" value="1"/>
</dbReference>
<keyword evidence="2" id="KW-0597">Phosphoprotein</keyword>
<evidence type="ECO:0000256" key="2">
    <source>
        <dbReference type="ARBA" id="ARBA00022553"/>
    </source>
</evidence>
<dbReference type="EMBL" id="CAJPDQ010000019">
    <property type="protein sequence ID" value="CAF9923449.1"/>
    <property type="molecule type" value="Genomic_DNA"/>
</dbReference>
<feature type="domain" description="AMP-dependent synthetase/ligase" evidence="3">
    <location>
        <begin position="21"/>
        <end position="339"/>
    </location>
</feature>
<evidence type="ECO:0008006" key="7">
    <source>
        <dbReference type="Google" id="ProtNLM"/>
    </source>
</evidence>
<dbReference type="SUPFAM" id="SSF56801">
    <property type="entry name" value="Acetyl-CoA synthetase-like"/>
    <property type="match status" value="1"/>
</dbReference>
<dbReference type="Gene3D" id="3.40.50.12780">
    <property type="entry name" value="N-terminal domain of ligase-like"/>
    <property type="match status" value="1"/>
</dbReference>
<dbReference type="InterPro" id="IPR036291">
    <property type="entry name" value="NAD(P)-bd_dom_sf"/>
</dbReference>
<evidence type="ECO:0000256" key="1">
    <source>
        <dbReference type="ARBA" id="ARBA00022450"/>
    </source>
</evidence>
<dbReference type="Pfam" id="PF07993">
    <property type="entry name" value="NAD_binding_4"/>
    <property type="match status" value="1"/>
</dbReference>
<dbReference type="InterPro" id="IPR000873">
    <property type="entry name" value="AMP-dep_synth/lig_dom"/>
</dbReference>
<dbReference type="PANTHER" id="PTHR43439:SF2">
    <property type="entry name" value="ENZYME, PUTATIVE (JCVI)-RELATED"/>
    <property type="match status" value="1"/>
</dbReference>
<keyword evidence="1" id="KW-0596">Phosphopantetheine</keyword>